<proteinExistence type="predicted"/>
<evidence type="ECO:0000256" key="2">
    <source>
        <dbReference type="ARBA" id="ARBA00004162"/>
    </source>
</evidence>
<dbReference type="Proteomes" id="UP000770717">
    <property type="component" value="Unassembled WGS sequence"/>
</dbReference>
<dbReference type="GO" id="GO:0060170">
    <property type="term" value="C:ciliary membrane"/>
    <property type="evidence" value="ECO:0007669"/>
    <property type="project" value="TreeGrafter"/>
</dbReference>
<dbReference type="GO" id="GO:0098797">
    <property type="term" value="C:plasma membrane protein complex"/>
    <property type="evidence" value="ECO:0007669"/>
    <property type="project" value="TreeGrafter"/>
</dbReference>
<keyword evidence="9" id="KW-0966">Cell projection</keyword>
<protein>
    <recommendedName>
        <fullName evidence="14">Ellis-van Creveld syndrome protein</fullName>
    </recommendedName>
</protein>
<keyword evidence="6 11" id="KW-1133">Transmembrane helix</keyword>
<evidence type="ECO:0000256" key="6">
    <source>
        <dbReference type="ARBA" id="ARBA00022989"/>
    </source>
</evidence>
<evidence type="ECO:0000313" key="13">
    <source>
        <dbReference type="Proteomes" id="UP000770717"/>
    </source>
</evidence>
<evidence type="ECO:0008006" key="14">
    <source>
        <dbReference type="Google" id="ProtNLM"/>
    </source>
</evidence>
<evidence type="ECO:0000256" key="8">
    <source>
        <dbReference type="ARBA" id="ARBA00023212"/>
    </source>
</evidence>
<dbReference type="OrthoDB" id="8910527at2759"/>
<comment type="caution">
    <text evidence="12">The sequence shown here is derived from an EMBL/GenBank/DDBJ whole genome shotgun (WGS) entry which is preliminary data.</text>
</comment>
<evidence type="ECO:0000256" key="3">
    <source>
        <dbReference type="ARBA" id="ARBA00022475"/>
    </source>
</evidence>
<evidence type="ECO:0000256" key="9">
    <source>
        <dbReference type="ARBA" id="ARBA00023273"/>
    </source>
</evidence>
<dbReference type="PANTHER" id="PTHR16795">
    <property type="entry name" value="LIMBIN/ELLIS-VAN CREVELD PROTEIN"/>
    <property type="match status" value="1"/>
</dbReference>
<dbReference type="EMBL" id="WNTK01000007">
    <property type="protein sequence ID" value="KAG9479737.1"/>
    <property type="molecule type" value="Genomic_DNA"/>
</dbReference>
<feature type="region of interest" description="Disordered" evidence="10">
    <location>
        <begin position="153"/>
        <end position="176"/>
    </location>
</feature>
<dbReference type="PANTHER" id="PTHR16795:SF13">
    <property type="entry name" value="EVC COMPLEX MEMBER EVC"/>
    <property type="match status" value="1"/>
</dbReference>
<gene>
    <name evidence="12" type="ORF">GDO78_011655</name>
</gene>
<feature type="transmembrane region" description="Helical" evidence="11">
    <location>
        <begin position="25"/>
        <end position="50"/>
    </location>
</feature>
<sequence length="626" mass="72180">MASSSCSSDVVLTFSVDSLQVVPGLLATAVVLGIVIGVVAAGLLCWYVLLPLLSRKVKEKVVAVESKPDVIQDNQDVISKAKKKTKVKDSKLLPLVEEGDQLSNNGVAAFALKAKVVYPINQKFRPLADGASNPSLHENYKRTQLPNQIFEDSAESSMESMSQGEKEDGSSTTTIHSNTSLDRFYERIFPRINSFPEVLQCNGCDMKLCLYSLCLQSLPLIENELRQEQYTMFVQILRINLTNLLLEKKIDRDLYMHIVSSEETELEELEQKYRTRLMSNKSSHGKGSEAQTMEDIERREREYSDHLIRNLEGFWNQIENVHQLLHDKAKCSYDEAERIMMNMVQKMIIVESILYDSQEELAMEIQEKMIRWEHMAKVVDSLKYQIQEESECRLNAVSKTLEQLTIKKKLTVRQKERHLTELFKDFWEEVSRYNKDCYQQTKAAIAEHLGHRNKLIEILQKKQKEECSKFLAGAEGSVDADDFIKEYHKLLEDERELQGALEDEEDCKAIDAVAELCKELYTGASQTFERLVKKLFLQTLPEISNLTLGECERMKHELRHNLSIELEKAENERKTKIKLFQEMLVQEKQLWPKEQVRSSALDKYMCETQQEIVQGVLNRLNGLSEE</sequence>
<dbReference type="InterPro" id="IPR026501">
    <property type="entry name" value="Limbin/EVC"/>
</dbReference>
<name>A0A8J6K4R1_ELECQ</name>
<evidence type="ECO:0000256" key="10">
    <source>
        <dbReference type="SAM" id="MobiDB-lite"/>
    </source>
</evidence>
<keyword evidence="3" id="KW-1003">Cell membrane</keyword>
<evidence type="ECO:0000256" key="7">
    <source>
        <dbReference type="ARBA" id="ARBA00023136"/>
    </source>
</evidence>
<dbReference type="GO" id="GO:0007224">
    <property type="term" value="P:smoothened signaling pathway"/>
    <property type="evidence" value="ECO:0007669"/>
    <property type="project" value="InterPro"/>
</dbReference>
<keyword evidence="7 11" id="KW-0472">Membrane</keyword>
<evidence type="ECO:0000256" key="4">
    <source>
        <dbReference type="ARBA" id="ARBA00022490"/>
    </source>
</evidence>
<keyword evidence="13" id="KW-1185">Reference proteome</keyword>
<dbReference type="AlphaFoldDB" id="A0A8J6K4R1"/>
<keyword evidence="8" id="KW-0206">Cytoskeleton</keyword>
<comment type="subcellular location">
    <subcellularLocation>
        <location evidence="2">Cell membrane</location>
        <topology evidence="2">Single-pass membrane protein</topology>
    </subcellularLocation>
    <subcellularLocation>
        <location evidence="1">Cytoplasm</location>
        <location evidence="1">Cytoskeleton</location>
        <location evidence="1">Cilium basal body</location>
    </subcellularLocation>
</comment>
<evidence type="ECO:0000313" key="12">
    <source>
        <dbReference type="EMBL" id="KAG9479737.1"/>
    </source>
</evidence>
<keyword evidence="5 11" id="KW-0812">Transmembrane</keyword>
<organism evidence="12 13">
    <name type="scientific">Eleutherodactylus coqui</name>
    <name type="common">Puerto Rican coqui</name>
    <dbReference type="NCBI Taxonomy" id="57060"/>
    <lineage>
        <taxon>Eukaryota</taxon>
        <taxon>Metazoa</taxon>
        <taxon>Chordata</taxon>
        <taxon>Craniata</taxon>
        <taxon>Vertebrata</taxon>
        <taxon>Euteleostomi</taxon>
        <taxon>Amphibia</taxon>
        <taxon>Batrachia</taxon>
        <taxon>Anura</taxon>
        <taxon>Neobatrachia</taxon>
        <taxon>Hyloidea</taxon>
        <taxon>Eleutherodactylidae</taxon>
        <taxon>Eleutherodactylinae</taxon>
        <taxon>Eleutherodactylus</taxon>
        <taxon>Eleutherodactylus</taxon>
    </lineage>
</organism>
<evidence type="ECO:0000256" key="1">
    <source>
        <dbReference type="ARBA" id="ARBA00004120"/>
    </source>
</evidence>
<evidence type="ECO:0000256" key="5">
    <source>
        <dbReference type="ARBA" id="ARBA00022692"/>
    </source>
</evidence>
<reference evidence="12" key="1">
    <citation type="thesis" date="2020" institute="ProQuest LLC" country="789 East Eisenhower Parkway, Ann Arbor, MI, USA">
        <title>Comparative Genomics and Chromosome Evolution.</title>
        <authorList>
            <person name="Mudd A.B."/>
        </authorList>
    </citation>
    <scope>NUCLEOTIDE SEQUENCE</scope>
    <source>
        <strain evidence="12">HN-11 Male</strain>
        <tissue evidence="12">Kidney and liver</tissue>
    </source>
</reference>
<keyword evidence="4" id="KW-0963">Cytoplasm</keyword>
<accession>A0A8J6K4R1</accession>
<evidence type="ECO:0000256" key="11">
    <source>
        <dbReference type="SAM" id="Phobius"/>
    </source>
</evidence>